<sequence length="107" mass="12888">MRYFVLHQKLWMTFAKTYANSYKLLAWRLGESVTDWWCASFEAEHLSLAWFYETLITYVLLKWLHTHIKSKIIKCEKLFFAAVVRLLLLDHLSLLNRYKSEKLKETG</sequence>
<dbReference type="Proteomes" id="UP000596049">
    <property type="component" value="Chromosome"/>
</dbReference>
<keyword evidence="2" id="KW-1185">Reference proteome</keyword>
<organism evidence="1 2">
    <name type="scientific">Lysinibacillus agricola</name>
    <dbReference type="NCBI Taxonomy" id="2590012"/>
    <lineage>
        <taxon>Bacteria</taxon>
        <taxon>Bacillati</taxon>
        <taxon>Bacillota</taxon>
        <taxon>Bacilli</taxon>
        <taxon>Bacillales</taxon>
        <taxon>Bacillaceae</taxon>
        <taxon>Lysinibacillus</taxon>
    </lineage>
</organism>
<evidence type="ECO:0000313" key="1">
    <source>
        <dbReference type="EMBL" id="QQP13386.1"/>
    </source>
</evidence>
<reference evidence="1 2" key="1">
    <citation type="submission" date="2020-01" db="EMBL/GenBank/DDBJ databases">
        <authorList>
            <person name="Liu G."/>
            <person name="Liu B."/>
        </authorList>
    </citation>
    <scope>NUCLEOTIDE SEQUENCE [LARGE SCALE GENOMIC DNA]</scope>
    <source>
        <strain evidence="1 2">FJAT-51161</strain>
    </source>
</reference>
<gene>
    <name evidence="1" type="ORF">FJQ98_04810</name>
</gene>
<proteinExistence type="predicted"/>
<name>A0ABX7AUA6_9BACI</name>
<protein>
    <submittedName>
        <fullName evidence="1">Uncharacterized protein</fullName>
    </submittedName>
</protein>
<accession>A0ABX7AUA6</accession>
<dbReference type="EMBL" id="CP067341">
    <property type="protein sequence ID" value="QQP13386.1"/>
    <property type="molecule type" value="Genomic_DNA"/>
</dbReference>
<dbReference type="RefSeq" id="WP_053594777.1">
    <property type="nucleotide sequence ID" value="NZ_CP067341.1"/>
</dbReference>
<evidence type="ECO:0000313" key="2">
    <source>
        <dbReference type="Proteomes" id="UP000596049"/>
    </source>
</evidence>